<dbReference type="GO" id="GO:0009317">
    <property type="term" value="C:acetyl-CoA carboxylase complex"/>
    <property type="evidence" value="ECO:0007669"/>
    <property type="project" value="InterPro"/>
</dbReference>
<dbReference type="InterPro" id="IPR001249">
    <property type="entry name" value="AcCoA_biotinCC"/>
</dbReference>
<evidence type="ECO:0000256" key="4">
    <source>
        <dbReference type="ARBA" id="ARBA00022832"/>
    </source>
</evidence>
<comment type="function">
    <text evidence="1 8">This protein is a component of the acetyl coenzyme A carboxylase complex; first, biotin carboxylase catalyzes the carboxylation of the carrier protein and then the transcarboxylase transfers the carboxyl group to form malonyl-CoA.</text>
</comment>
<feature type="domain" description="Lipoyl-binding" evidence="9">
    <location>
        <begin position="87"/>
        <end position="163"/>
    </location>
</feature>
<dbReference type="InterPro" id="IPR000089">
    <property type="entry name" value="Biotin_lipoyl"/>
</dbReference>
<keyword evidence="5 8" id="KW-0443">Lipid metabolism</keyword>
<reference evidence="10 11" key="1">
    <citation type="journal article" date="2018" name="Front. Microbiol.">
        <title>Hydrolytic Capabilities as a Key to Environmental Success: Chitinolytic and Cellulolytic Acidobacteria From Acidic Sub-arctic Soils and Boreal Peatlands.</title>
        <authorList>
            <person name="Belova S.E."/>
            <person name="Ravin N.V."/>
            <person name="Pankratov T.A."/>
            <person name="Rakitin A.L."/>
            <person name="Ivanova A.A."/>
            <person name="Beletsky A.V."/>
            <person name="Mardanov A.V."/>
            <person name="Sinninghe Damste J.S."/>
            <person name="Dedysh S.N."/>
        </authorList>
    </citation>
    <scope>NUCLEOTIDE SEQUENCE [LARGE SCALE GENOMIC DNA]</scope>
    <source>
        <strain evidence="10 11">SBC82</strain>
    </source>
</reference>
<gene>
    <name evidence="10" type="ORF">ACPOL_5608</name>
</gene>
<dbReference type="RefSeq" id="WP_114209544.1">
    <property type="nucleotide sequence ID" value="NZ_CP030840.1"/>
</dbReference>
<dbReference type="GO" id="GO:0003989">
    <property type="term" value="F:acetyl-CoA carboxylase activity"/>
    <property type="evidence" value="ECO:0007669"/>
    <property type="project" value="InterPro"/>
</dbReference>
<name>A0A2Z5G8H2_9BACT</name>
<evidence type="ECO:0000256" key="6">
    <source>
        <dbReference type="ARBA" id="ARBA00023160"/>
    </source>
</evidence>
<proteinExistence type="predicted"/>
<accession>A0A2Z5G8H2</accession>
<dbReference type="CDD" id="cd06850">
    <property type="entry name" value="biotinyl_domain"/>
    <property type="match status" value="1"/>
</dbReference>
<keyword evidence="11" id="KW-1185">Reference proteome</keyword>
<evidence type="ECO:0000256" key="8">
    <source>
        <dbReference type="RuleBase" id="RU364072"/>
    </source>
</evidence>
<evidence type="ECO:0000256" key="5">
    <source>
        <dbReference type="ARBA" id="ARBA00023098"/>
    </source>
</evidence>
<evidence type="ECO:0000313" key="11">
    <source>
        <dbReference type="Proteomes" id="UP000253606"/>
    </source>
</evidence>
<protein>
    <recommendedName>
        <fullName evidence="8">Biotin carboxyl carrier protein of acetyl-CoA carboxylase</fullName>
    </recommendedName>
</protein>
<dbReference type="InterPro" id="IPR001882">
    <property type="entry name" value="Biotin_BS"/>
</dbReference>
<dbReference type="InterPro" id="IPR053217">
    <property type="entry name" value="ACC_Biotin_Carrier"/>
</dbReference>
<dbReference type="Gene3D" id="2.40.50.100">
    <property type="match status" value="1"/>
</dbReference>
<dbReference type="PROSITE" id="PS00188">
    <property type="entry name" value="BIOTIN"/>
    <property type="match status" value="1"/>
</dbReference>
<dbReference type="NCBIfam" id="TIGR00531">
    <property type="entry name" value="BCCP"/>
    <property type="match status" value="1"/>
</dbReference>
<dbReference type="AlphaFoldDB" id="A0A2Z5G8H2"/>
<sequence length="165" mass="17378">MNPEELNALKELIAFLKDNQIGEFDLERGDLKVRLKFAQASGGSSGLDLAGLNRLLGSASAAPAVAHPVTPAASAQPPAPADEDADLHIVKSPIVGTFYESPSPGSPPFVKPGDTVEAGQVLCIVEAMKLMNEIESDVAGEIVKRFVQTGQPIEYGQPLFSVRPS</sequence>
<dbReference type="PANTHER" id="PTHR47597:SF1">
    <property type="entry name" value="IS A MEMBER OF THE PF|00364 BIOTIN-REQUIRING ENZYMES FAMILY-RELATED"/>
    <property type="match status" value="1"/>
</dbReference>
<comment type="pathway">
    <text evidence="2 8">Lipid metabolism; fatty acid biosynthesis.</text>
</comment>
<keyword evidence="4 8" id="KW-0276">Fatty acid metabolism</keyword>
<dbReference type="EMBL" id="CP030840">
    <property type="protein sequence ID" value="AXC14856.1"/>
    <property type="molecule type" value="Genomic_DNA"/>
</dbReference>
<dbReference type="UniPathway" id="UPA00094"/>
<keyword evidence="6 8" id="KW-0275">Fatty acid biosynthesis</keyword>
<organism evidence="10 11">
    <name type="scientific">Acidisarcina polymorpha</name>
    <dbReference type="NCBI Taxonomy" id="2211140"/>
    <lineage>
        <taxon>Bacteria</taxon>
        <taxon>Pseudomonadati</taxon>
        <taxon>Acidobacteriota</taxon>
        <taxon>Terriglobia</taxon>
        <taxon>Terriglobales</taxon>
        <taxon>Acidobacteriaceae</taxon>
        <taxon>Acidisarcina</taxon>
    </lineage>
</organism>
<dbReference type="GO" id="GO:0006633">
    <property type="term" value="P:fatty acid biosynthetic process"/>
    <property type="evidence" value="ECO:0007669"/>
    <property type="project" value="UniProtKB-UniPathway"/>
</dbReference>
<dbReference type="Proteomes" id="UP000253606">
    <property type="component" value="Chromosome"/>
</dbReference>
<dbReference type="PROSITE" id="PS50968">
    <property type="entry name" value="BIOTINYL_LIPOYL"/>
    <property type="match status" value="1"/>
</dbReference>
<evidence type="ECO:0000256" key="1">
    <source>
        <dbReference type="ARBA" id="ARBA00003761"/>
    </source>
</evidence>
<evidence type="ECO:0000259" key="9">
    <source>
        <dbReference type="PROSITE" id="PS50968"/>
    </source>
</evidence>
<dbReference type="InterPro" id="IPR011053">
    <property type="entry name" value="Single_hybrid_motif"/>
</dbReference>
<dbReference type="PRINTS" id="PR01071">
    <property type="entry name" value="ACOABIOTINCC"/>
</dbReference>
<evidence type="ECO:0000256" key="3">
    <source>
        <dbReference type="ARBA" id="ARBA00022516"/>
    </source>
</evidence>
<dbReference type="KEGG" id="abas:ACPOL_5608"/>
<dbReference type="PANTHER" id="PTHR47597">
    <property type="entry name" value="IS A MEMBER OF THE PF|00364 BIOTIN-REQUIRING ENZYMES FAMILY-RELATED"/>
    <property type="match status" value="1"/>
</dbReference>
<dbReference type="OrthoDB" id="9811735at2"/>
<keyword evidence="7 8" id="KW-0092">Biotin</keyword>
<evidence type="ECO:0000313" key="10">
    <source>
        <dbReference type="EMBL" id="AXC14856.1"/>
    </source>
</evidence>
<dbReference type="Pfam" id="PF00364">
    <property type="entry name" value="Biotin_lipoyl"/>
    <property type="match status" value="1"/>
</dbReference>
<keyword evidence="3 8" id="KW-0444">Lipid biosynthesis</keyword>
<dbReference type="SUPFAM" id="SSF51230">
    <property type="entry name" value="Single hybrid motif"/>
    <property type="match status" value="1"/>
</dbReference>
<evidence type="ECO:0000256" key="7">
    <source>
        <dbReference type="ARBA" id="ARBA00023267"/>
    </source>
</evidence>
<evidence type="ECO:0000256" key="2">
    <source>
        <dbReference type="ARBA" id="ARBA00005194"/>
    </source>
</evidence>